<dbReference type="SUPFAM" id="SSF52047">
    <property type="entry name" value="RNI-like"/>
    <property type="match status" value="1"/>
</dbReference>
<proteinExistence type="predicted"/>
<organism evidence="1 2">
    <name type="scientific">Trichomonas vaginalis (strain ATCC PRA-98 / G3)</name>
    <dbReference type="NCBI Taxonomy" id="412133"/>
    <lineage>
        <taxon>Eukaryota</taxon>
        <taxon>Metamonada</taxon>
        <taxon>Parabasalia</taxon>
        <taxon>Trichomonadida</taxon>
        <taxon>Trichomonadidae</taxon>
        <taxon>Trichomonas</taxon>
    </lineage>
</organism>
<dbReference type="SMR" id="A2EWT7"/>
<accession>A2EWT7</accession>
<dbReference type="AlphaFoldDB" id="A2EWT7"/>
<dbReference type="PANTHER" id="PTHR24112">
    <property type="entry name" value="LEUCINE-RICH REPEAT, ISOFORM F-RELATED"/>
    <property type="match status" value="1"/>
</dbReference>
<sequence length="523" mass="59468">MFTTLNSTISKIYIKSIDFTHPLKSLDSLFTESSCIKAKEFRFKDCKFGSQAACDFFEAFTHYPAQIEILTFEICQFNAKSLDSFFQTLFFSNCFHNLQVFQIKDISGFDDLSFFLFQLVSCGWVLETHCLRYLGAPGCNLTLEQLIPQILQLDTEFSDLDLSGNNFKTPIKTKFDINRSFTTLILKNVNFGPKCLLSLLKSLQKVNHKFNLDISNCKMTAESWKDFYENLNQIKIQNLQSIIYDRNPLKPDNIQQFCSFIMNQPSLNSISISNCISKVDINSVVPQLTNLVNTKSIESLTIACTPENTLGGLILPIIFTALSKGTLKKLDISGQAGGERIMSQILQKMTPSLSEINFDGFLPSDGEAFLNICESFMERPYIKNITWPGSDVKGCLARTNPQQQNDLAKKIQQLKTQFSNKYGHVDEKFDSIIDKNLKTQPNDKHSSGYEMGDDLNSPPQDLIRSRCGLAENYESMKDFVKYDPETELLIKECKDVFGIDPVSKIFAQVNFHTQIDYLIQNIE</sequence>
<evidence type="ECO:0000313" key="2">
    <source>
        <dbReference type="Proteomes" id="UP000001542"/>
    </source>
</evidence>
<gene>
    <name evidence="1" type="ORF">TVAG_173940</name>
</gene>
<dbReference type="GO" id="GO:0005886">
    <property type="term" value="C:plasma membrane"/>
    <property type="evidence" value="ECO:0000318"/>
    <property type="project" value="GO_Central"/>
</dbReference>
<keyword evidence="2" id="KW-1185">Reference proteome</keyword>
<dbReference type="OrthoDB" id="10603493at2759"/>
<dbReference type="KEGG" id="tva:4760692"/>
<dbReference type="EMBL" id="DS113522">
    <property type="protein sequence ID" value="EAY02852.1"/>
    <property type="molecule type" value="Genomic_DNA"/>
</dbReference>
<dbReference type="VEuPathDB" id="TrichDB:TVAGG3_0813340"/>
<dbReference type="GO" id="GO:0016477">
    <property type="term" value="P:cell migration"/>
    <property type="evidence" value="ECO:0000318"/>
    <property type="project" value="GO_Central"/>
</dbReference>
<dbReference type="PANTHER" id="PTHR24112:SF64">
    <property type="entry name" value="CHROMOSOME UNDETERMINED SCAFFOLD_46, WHOLE GENOME SHOTGUN SEQUENCE"/>
    <property type="match status" value="1"/>
</dbReference>
<dbReference type="Gene3D" id="3.80.10.10">
    <property type="entry name" value="Ribonuclease Inhibitor"/>
    <property type="match status" value="1"/>
</dbReference>
<dbReference type="GO" id="GO:0034315">
    <property type="term" value="P:regulation of Arp2/3 complex-mediated actin nucleation"/>
    <property type="evidence" value="ECO:0000318"/>
    <property type="project" value="GO_Central"/>
</dbReference>
<dbReference type="VEuPathDB" id="TrichDB:TVAG_173940"/>
<evidence type="ECO:0000313" key="1">
    <source>
        <dbReference type="EMBL" id="EAY02852.1"/>
    </source>
</evidence>
<dbReference type="GO" id="GO:0030027">
    <property type="term" value="C:lamellipodium"/>
    <property type="evidence" value="ECO:0000318"/>
    <property type="project" value="GO_Central"/>
</dbReference>
<protein>
    <recommendedName>
        <fullName evidence="3">Leucine Rich Repeat family protein</fullName>
    </recommendedName>
</protein>
<dbReference type="InterPro" id="IPR032675">
    <property type="entry name" value="LRR_dom_sf"/>
</dbReference>
<evidence type="ECO:0008006" key="3">
    <source>
        <dbReference type="Google" id="ProtNLM"/>
    </source>
</evidence>
<dbReference type="Proteomes" id="UP000001542">
    <property type="component" value="Unassembled WGS sequence"/>
</dbReference>
<dbReference type="InParanoid" id="A2EWT7"/>
<name>A2EWT7_TRIV3</name>
<dbReference type="InterPro" id="IPR051279">
    <property type="entry name" value="PP1-Reg/Actin-Interact_Protein"/>
</dbReference>
<dbReference type="RefSeq" id="XP_001315075.1">
    <property type="nucleotide sequence ID" value="XM_001315040.1"/>
</dbReference>
<reference evidence="1" key="2">
    <citation type="journal article" date="2007" name="Science">
        <title>Draft genome sequence of the sexually transmitted pathogen Trichomonas vaginalis.</title>
        <authorList>
            <person name="Carlton J.M."/>
            <person name="Hirt R.P."/>
            <person name="Silva J.C."/>
            <person name="Delcher A.L."/>
            <person name="Schatz M."/>
            <person name="Zhao Q."/>
            <person name="Wortman J.R."/>
            <person name="Bidwell S.L."/>
            <person name="Alsmark U.C.M."/>
            <person name="Besteiro S."/>
            <person name="Sicheritz-Ponten T."/>
            <person name="Noel C.J."/>
            <person name="Dacks J.B."/>
            <person name="Foster P.G."/>
            <person name="Simillion C."/>
            <person name="Van de Peer Y."/>
            <person name="Miranda-Saavedra D."/>
            <person name="Barton G.J."/>
            <person name="Westrop G.D."/>
            <person name="Mueller S."/>
            <person name="Dessi D."/>
            <person name="Fiori P.L."/>
            <person name="Ren Q."/>
            <person name="Paulsen I."/>
            <person name="Zhang H."/>
            <person name="Bastida-Corcuera F.D."/>
            <person name="Simoes-Barbosa A."/>
            <person name="Brown M.T."/>
            <person name="Hayes R.D."/>
            <person name="Mukherjee M."/>
            <person name="Okumura C.Y."/>
            <person name="Schneider R."/>
            <person name="Smith A.J."/>
            <person name="Vanacova S."/>
            <person name="Villalvazo M."/>
            <person name="Haas B.J."/>
            <person name="Pertea M."/>
            <person name="Feldblyum T.V."/>
            <person name="Utterback T.R."/>
            <person name="Shu C.L."/>
            <person name="Osoegawa K."/>
            <person name="de Jong P.J."/>
            <person name="Hrdy I."/>
            <person name="Horvathova L."/>
            <person name="Zubacova Z."/>
            <person name="Dolezal P."/>
            <person name="Malik S.B."/>
            <person name="Logsdon J.M. Jr."/>
            <person name="Henze K."/>
            <person name="Gupta A."/>
            <person name="Wang C.C."/>
            <person name="Dunne R.L."/>
            <person name="Upcroft J.A."/>
            <person name="Upcroft P."/>
            <person name="White O."/>
            <person name="Salzberg S.L."/>
            <person name="Tang P."/>
            <person name="Chiu C.-H."/>
            <person name="Lee Y.-S."/>
            <person name="Embley T.M."/>
            <person name="Coombs G.H."/>
            <person name="Mottram J.C."/>
            <person name="Tachezy J."/>
            <person name="Fraser-Liggett C.M."/>
            <person name="Johnson P.J."/>
        </authorList>
    </citation>
    <scope>NUCLEOTIDE SEQUENCE [LARGE SCALE GENOMIC DNA]</scope>
    <source>
        <strain evidence="1">G3</strain>
    </source>
</reference>
<reference evidence="1" key="1">
    <citation type="submission" date="2006-10" db="EMBL/GenBank/DDBJ databases">
        <authorList>
            <person name="Amadeo P."/>
            <person name="Zhao Q."/>
            <person name="Wortman J."/>
            <person name="Fraser-Liggett C."/>
            <person name="Carlton J."/>
        </authorList>
    </citation>
    <scope>NUCLEOTIDE SEQUENCE</scope>
    <source>
        <strain evidence="1">G3</strain>
    </source>
</reference>